<protein>
    <submittedName>
        <fullName evidence="7">MFS transporter</fullName>
    </submittedName>
</protein>
<dbReference type="EMBL" id="CP097332">
    <property type="protein sequence ID" value="UQX88257.1"/>
    <property type="molecule type" value="Genomic_DNA"/>
</dbReference>
<sequence length="252" mass="26342">MRIFWLGRLVSALGLTATTLVVPFYLAVSLKLDSTSVSLVMTGPLVATLLSPMYAGVLADLVDRKQAAILAESVSFAILGAIAALAFVDVRNIPLLLVLNALLAASGAVFVAAFYAGFPDIVGDERLDSSNARLQTVRTVADSAGGLAGGSLITVLGAGEAPLGALLFVDLGPRPLTFTNVSSRAERLSLTRENVQLIPDDLNAFLLYEQPTPMLGDLTARTEELSAYPAAIISGSVVGVGDLLGRIERLLF</sequence>
<evidence type="ECO:0000256" key="4">
    <source>
        <dbReference type="ARBA" id="ARBA00022989"/>
    </source>
</evidence>
<name>A0ABY4QYR4_9ACTN</name>
<evidence type="ECO:0000256" key="6">
    <source>
        <dbReference type="SAM" id="Phobius"/>
    </source>
</evidence>
<dbReference type="Proteomes" id="UP001056336">
    <property type="component" value="Chromosome"/>
</dbReference>
<evidence type="ECO:0000256" key="5">
    <source>
        <dbReference type="ARBA" id="ARBA00023136"/>
    </source>
</evidence>
<keyword evidence="3 6" id="KW-0812">Transmembrane</keyword>
<dbReference type="Gene3D" id="1.20.1250.20">
    <property type="entry name" value="MFS general substrate transporter like domains"/>
    <property type="match status" value="1"/>
</dbReference>
<feature type="transmembrane region" description="Helical" evidence="6">
    <location>
        <begin position="67"/>
        <end position="87"/>
    </location>
</feature>
<comment type="subcellular location">
    <subcellularLocation>
        <location evidence="1">Cell membrane</location>
        <topology evidence="1">Multi-pass membrane protein</topology>
    </subcellularLocation>
</comment>
<feature type="transmembrane region" description="Helical" evidence="6">
    <location>
        <begin position="12"/>
        <end position="30"/>
    </location>
</feature>
<dbReference type="PANTHER" id="PTHR23513:SF6">
    <property type="entry name" value="MAJOR FACILITATOR SUPERFAMILY ASSOCIATED DOMAIN-CONTAINING PROTEIN"/>
    <property type="match status" value="1"/>
</dbReference>
<evidence type="ECO:0000313" key="7">
    <source>
        <dbReference type="EMBL" id="UQX88257.1"/>
    </source>
</evidence>
<feature type="transmembrane region" description="Helical" evidence="6">
    <location>
        <begin position="36"/>
        <end position="55"/>
    </location>
</feature>
<keyword evidence="2" id="KW-1003">Cell membrane</keyword>
<keyword evidence="4 6" id="KW-1133">Transmembrane helix</keyword>
<evidence type="ECO:0000313" key="8">
    <source>
        <dbReference type="Proteomes" id="UP001056336"/>
    </source>
</evidence>
<feature type="transmembrane region" description="Helical" evidence="6">
    <location>
        <begin position="93"/>
        <end position="118"/>
    </location>
</feature>
<dbReference type="Pfam" id="PF07690">
    <property type="entry name" value="MFS_1"/>
    <property type="match status" value="1"/>
</dbReference>
<keyword evidence="8" id="KW-1185">Reference proteome</keyword>
<evidence type="ECO:0000256" key="2">
    <source>
        <dbReference type="ARBA" id="ARBA00022475"/>
    </source>
</evidence>
<accession>A0ABY4QYR4</accession>
<dbReference type="InterPro" id="IPR036259">
    <property type="entry name" value="MFS_trans_sf"/>
</dbReference>
<evidence type="ECO:0000256" key="3">
    <source>
        <dbReference type="ARBA" id="ARBA00022692"/>
    </source>
</evidence>
<evidence type="ECO:0000256" key="1">
    <source>
        <dbReference type="ARBA" id="ARBA00004651"/>
    </source>
</evidence>
<dbReference type="InterPro" id="IPR011701">
    <property type="entry name" value="MFS"/>
</dbReference>
<organism evidence="7 8">
    <name type="scientific">Jatrophihabitans telluris</name>
    <dbReference type="NCBI Taxonomy" id="2038343"/>
    <lineage>
        <taxon>Bacteria</taxon>
        <taxon>Bacillati</taxon>
        <taxon>Actinomycetota</taxon>
        <taxon>Actinomycetes</taxon>
        <taxon>Jatrophihabitantales</taxon>
        <taxon>Jatrophihabitantaceae</taxon>
        <taxon>Jatrophihabitans</taxon>
    </lineage>
</organism>
<reference evidence="7" key="2">
    <citation type="submission" date="2022-05" db="EMBL/GenBank/DDBJ databases">
        <authorList>
            <person name="Kim J.-S."/>
            <person name="Lee K."/>
            <person name="Suh M."/>
            <person name="Eom M."/>
            <person name="Kim J.-S."/>
            <person name="Kim D.-S."/>
            <person name="Ko S.-H."/>
            <person name="Shin Y."/>
            <person name="Lee J.-S."/>
        </authorList>
    </citation>
    <scope>NUCLEOTIDE SEQUENCE</scope>
    <source>
        <strain evidence="7">N237</strain>
    </source>
</reference>
<proteinExistence type="predicted"/>
<reference evidence="7" key="1">
    <citation type="journal article" date="2018" name="Int. J. Syst. Evol. Microbiol.">
        <title>Jatrophihabitans telluris sp. nov., isolated from sediment soil of lava forest wetlands and the emended description of the genus Jatrophihabitans.</title>
        <authorList>
            <person name="Lee K.C."/>
            <person name="Suh M.K."/>
            <person name="Eom M.K."/>
            <person name="Kim K.K."/>
            <person name="Kim J.S."/>
            <person name="Kim D.S."/>
            <person name="Ko S.H."/>
            <person name="Shin Y.K."/>
            <person name="Lee J.S."/>
        </authorList>
    </citation>
    <scope>NUCLEOTIDE SEQUENCE</scope>
    <source>
        <strain evidence="7">N237</strain>
    </source>
</reference>
<dbReference type="SUPFAM" id="SSF103473">
    <property type="entry name" value="MFS general substrate transporter"/>
    <property type="match status" value="1"/>
</dbReference>
<keyword evidence="5 6" id="KW-0472">Membrane</keyword>
<gene>
    <name evidence="7" type="ORF">M6D93_18510</name>
</gene>
<dbReference type="PANTHER" id="PTHR23513">
    <property type="entry name" value="INTEGRAL MEMBRANE EFFLUX PROTEIN-RELATED"/>
    <property type="match status" value="1"/>
</dbReference>